<feature type="domain" description="tRNA pseudouridine synthase II TruB subfamily 1 C-terminal" evidence="7">
    <location>
        <begin position="236"/>
        <end position="293"/>
    </location>
</feature>
<evidence type="ECO:0000256" key="2">
    <source>
        <dbReference type="ARBA" id="ARBA00005642"/>
    </source>
</evidence>
<dbReference type="InterPro" id="IPR032819">
    <property type="entry name" value="TruB_C"/>
</dbReference>
<gene>
    <name evidence="5" type="primary">truB</name>
    <name evidence="9" type="ORF">C12CBH8_22520</name>
</gene>
<dbReference type="Pfam" id="PF01509">
    <property type="entry name" value="TruB_N"/>
    <property type="match status" value="1"/>
</dbReference>
<dbReference type="Pfam" id="PF09157">
    <property type="entry name" value="TruB-C_2"/>
    <property type="match status" value="1"/>
</dbReference>
<dbReference type="KEGG" id="sman:C12CBH8_22520"/>
<protein>
    <recommendedName>
        <fullName evidence="5">tRNA pseudouridine synthase B</fullName>
        <ecNumber evidence="5">5.4.99.25</ecNumber>
    </recommendedName>
    <alternativeName>
        <fullName evidence="5">tRNA pseudouridine(55) synthase</fullName>
        <shortName evidence="5">Psi55 synthase</shortName>
    </alternativeName>
    <alternativeName>
        <fullName evidence="5">tRNA pseudouridylate synthase</fullName>
    </alternativeName>
    <alternativeName>
        <fullName evidence="5">tRNA-uridine isomerase</fullName>
    </alternativeName>
</protein>
<dbReference type="InterPro" id="IPR020103">
    <property type="entry name" value="PsdUridine_synth_cat_dom_sf"/>
</dbReference>
<evidence type="ECO:0000256" key="1">
    <source>
        <dbReference type="ARBA" id="ARBA00000385"/>
    </source>
</evidence>
<dbReference type="GO" id="GO:1990481">
    <property type="term" value="P:mRNA pseudouridine synthesis"/>
    <property type="evidence" value="ECO:0007669"/>
    <property type="project" value="TreeGrafter"/>
</dbReference>
<evidence type="ECO:0000259" key="6">
    <source>
        <dbReference type="Pfam" id="PF01509"/>
    </source>
</evidence>
<evidence type="ECO:0000256" key="5">
    <source>
        <dbReference type="HAMAP-Rule" id="MF_01080"/>
    </source>
</evidence>
<dbReference type="GO" id="GO:0003723">
    <property type="term" value="F:RNA binding"/>
    <property type="evidence" value="ECO:0007669"/>
    <property type="project" value="InterPro"/>
</dbReference>
<dbReference type="InterPro" id="IPR014780">
    <property type="entry name" value="tRNA_psdUridine_synth_TruB"/>
</dbReference>
<dbReference type="RefSeq" id="WP_215533278.1">
    <property type="nucleotide sequence ID" value="NZ_AP023321.1"/>
</dbReference>
<feature type="active site" description="Nucleophile" evidence="5">
    <location>
        <position position="38"/>
    </location>
</feature>
<dbReference type="PANTHER" id="PTHR13767">
    <property type="entry name" value="TRNA-PSEUDOURIDINE SYNTHASE"/>
    <property type="match status" value="1"/>
</dbReference>
<feature type="domain" description="Pseudouridine synthase II N-terminal" evidence="6">
    <location>
        <begin position="23"/>
        <end position="172"/>
    </location>
</feature>
<proteinExistence type="inferred from homology"/>
<dbReference type="GO" id="GO:0031119">
    <property type="term" value="P:tRNA pseudouridine synthesis"/>
    <property type="evidence" value="ECO:0007669"/>
    <property type="project" value="UniProtKB-UniRule"/>
</dbReference>
<name>A0A7I8D8S1_9FIRM</name>
<feature type="domain" description="tRNA pseudouridylate synthase B C-terminal" evidence="8">
    <location>
        <begin position="173"/>
        <end position="230"/>
    </location>
</feature>
<dbReference type="EMBL" id="AP023321">
    <property type="protein sequence ID" value="BCI61613.1"/>
    <property type="molecule type" value="Genomic_DNA"/>
</dbReference>
<dbReference type="NCBIfam" id="TIGR00431">
    <property type="entry name" value="TruB"/>
    <property type="match status" value="1"/>
</dbReference>
<reference evidence="10" key="1">
    <citation type="submission" date="2020-07" db="EMBL/GenBank/DDBJ databases">
        <title>Complete genome sequencing of Clostridia bacterium strain 12CBH8.</title>
        <authorList>
            <person name="Sakamoto M."/>
            <person name="Murakami T."/>
            <person name="Mori H."/>
        </authorList>
    </citation>
    <scope>NUCLEOTIDE SEQUENCE [LARGE SCALE GENOMIC DNA]</scope>
    <source>
        <strain evidence="10">12CBH8</strain>
    </source>
</reference>
<evidence type="ECO:0000259" key="8">
    <source>
        <dbReference type="Pfam" id="PF16198"/>
    </source>
</evidence>
<sequence length="297" mass="32997">MNGILCVDKPQEFTSFDVVAVLRKLTGIKRIGHTGTLDPMATGVLPVMVGNCTRFLELLPSHGKRYTARLQLGVATDTQDIWGTVISNRPVAVGKAQVEALLPRFTGQIQQLPPMYSAVKQDGKRLYELARQGVEVERKPRTVTIHRLCLTQWDESSHQYEVDVTCSAGTYIRTLLHDMGEALGCGAVMTSLRRTEACGFSLDACRDIPTLRSLDRQELEKILLPIDQAFLEYQSISVSDAQSVRFQNGGALDLNRLSRSLSSDQMVRVYSKSDRFLGLGRADSRAGQLKIVRLFLP</sequence>
<keyword evidence="3 5" id="KW-0819">tRNA processing</keyword>
<dbReference type="HAMAP" id="MF_01080">
    <property type="entry name" value="TruB_bact"/>
    <property type="match status" value="1"/>
</dbReference>
<dbReference type="InterPro" id="IPR002501">
    <property type="entry name" value="PsdUridine_synth_N"/>
</dbReference>
<evidence type="ECO:0000259" key="7">
    <source>
        <dbReference type="Pfam" id="PF09157"/>
    </source>
</evidence>
<keyword evidence="4 5" id="KW-0413">Isomerase</keyword>
<dbReference type="Gene3D" id="3.30.2350.10">
    <property type="entry name" value="Pseudouridine synthase"/>
    <property type="match status" value="1"/>
</dbReference>
<dbReference type="PANTHER" id="PTHR13767:SF2">
    <property type="entry name" value="PSEUDOURIDYLATE SYNTHASE TRUB1"/>
    <property type="match status" value="1"/>
</dbReference>
<comment type="function">
    <text evidence="5">Responsible for synthesis of pseudouridine from uracil-55 in the psi GC loop of transfer RNAs.</text>
</comment>
<evidence type="ECO:0000256" key="4">
    <source>
        <dbReference type="ARBA" id="ARBA00023235"/>
    </source>
</evidence>
<comment type="similarity">
    <text evidence="2 5">Belongs to the pseudouridine synthase TruB family. Type 1 subfamily.</text>
</comment>
<dbReference type="Proteomes" id="UP000593890">
    <property type="component" value="Chromosome"/>
</dbReference>
<dbReference type="InterPro" id="IPR015240">
    <property type="entry name" value="tRNA_sdUridine_synth_fam1_C"/>
</dbReference>
<dbReference type="EC" id="5.4.99.25" evidence="5"/>
<organism evidence="9 10">
    <name type="scientific">Solibaculum mannosilyticum</name>
    <dbReference type="NCBI Taxonomy" id="2780922"/>
    <lineage>
        <taxon>Bacteria</taxon>
        <taxon>Bacillati</taxon>
        <taxon>Bacillota</taxon>
        <taxon>Clostridia</taxon>
        <taxon>Eubacteriales</taxon>
        <taxon>Oscillospiraceae</taxon>
        <taxon>Solibaculum</taxon>
    </lineage>
</organism>
<dbReference type="GO" id="GO:0160148">
    <property type="term" value="F:tRNA pseudouridine(55) synthase activity"/>
    <property type="evidence" value="ECO:0007669"/>
    <property type="project" value="UniProtKB-EC"/>
</dbReference>
<accession>A0A7I8D8S1</accession>
<keyword evidence="10" id="KW-1185">Reference proteome</keyword>
<dbReference type="CDD" id="cd02573">
    <property type="entry name" value="PseudoU_synth_EcTruB"/>
    <property type="match status" value="1"/>
</dbReference>
<dbReference type="SUPFAM" id="SSF55120">
    <property type="entry name" value="Pseudouridine synthase"/>
    <property type="match status" value="1"/>
</dbReference>
<comment type="catalytic activity">
    <reaction evidence="1 5">
        <text>uridine(55) in tRNA = pseudouridine(55) in tRNA</text>
        <dbReference type="Rhea" id="RHEA:42532"/>
        <dbReference type="Rhea" id="RHEA-COMP:10101"/>
        <dbReference type="Rhea" id="RHEA-COMP:10102"/>
        <dbReference type="ChEBI" id="CHEBI:65314"/>
        <dbReference type="ChEBI" id="CHEBI:65315"/>
        <dbReference type="EC" id="5.4.99.25"/>
    </reaction>
</comment>
<evidence type="ECO:0000313" key="9">
    <source>
        <dbReference type="EMBL" id="BCI61613.1"/>
    </source>
</evidence>
<dbReference type="Pfam" id="PF16198">
    <property type="entry name" value="TruB_C_2"/>
    <property type="match status" value="1"/>
</dbReference>
<dbReference type="AlphaFoldDB" id="A0A7I8D8S1"/>
<evidence type="ECO:0000256" key="3">
    <source>
        <dbReference type="ARBA" id="ARBA00022694"/>
    </source>
</evidence>
<evidence type="ECO:0000313" key="10">
    <source>
        <dbReference type="Proteomes" id="UP000593890"/>
    </source>
</evidence>